<proteinExistence type="predicted"/>
<organism evidence="2 3">
    <name type="scientific">Riccia fluitans</name>
    <dbReference type="NCBI Taxonomy" id="41844"/>
    <lineage>
        <taxon>Eukaryota</taxon>
        <taxon>Viridiplantae</taxon>
        <taxon>Streptophyta</taxon>
        <taxon>Embryophyta</taxon>
        <taxon>Marchantiophyta</taxon>
        <taxon>Marchantiopsida</taxon>
        <taxon>Marchantiidae</taxon>
        <taxon>Marchantiales</taxon>
        <taxon>Ricciaceae</taxon>
        <taxon>Riccia</taxon>
    </lineage>
</organism>
<sequence length="176" mass="19696">MKGCENEQTLNSTTIRMPPHRASASGGSGRATSSKQRAPPFPSSSKTDDYSTSESFDGDVSPVTGRDVMNERIFCNCMACKGLLLHMQKITLQHIDKNGLFEAPPSTATELSLPLIDNNELQVLFEIASSKATDEILTSFLERVSWVIIIDWMPWSLVYRLQIVWRSSSDPDSYRY</sequence>
<dbReference type="EMBL" id="JBHFFA010000002">
    <property type="protein sequence ID" value="KAL2642142.1"/>
    <property type="molecule type" value="Genomic_DNA"/>
</dbReference>
<evidence type="ECO:0000256" key="1">
    <source>
        <dbReference type="SAM" id="MobiDB-lite"/>
    </source>
</evidence>
<evidence type="ECO:0000313" key="2">
    <source>
        <dbReference type="EMBL" id="KAL2642142.1"/>
    </source>
</evidence>
<keyword evidence="3" id="KW-1185">Reference proteome</keyword>
<comment type="caution">
    <text evidence="2">The sequence shown here is derived from an EMBL/GenBank/DDBJ whole genome shotgun (WGS) entry which is preliminary data.</text>
</comment>
<accession>A0ABD1Z5Y7</accession>
<reference evidence="2 3" key="1">
    <citation type="submission" date="2024-09" db="EMBL/GenBank/DDBJ databases">
        <title>Chromosome-scale assembly of Riccia fluitans.</title>
        <authorList>
            <person name="Paukszto L."/>
            <person name="Sawicki J."/>
            <person name="Karawczyk K."/>
            <person name="Piernik-Szablinska J."/>
            <person name="Szczecinska M."/>
            <person name="Mazdziarz M."/>
        </authorList>
    </citation>
    <scope>NUCLEOTIDE SEQUENCE [LARGE SCALE GENOMIC DNA]</scope>
    <source>
        <strain evidence="2">Rf_01</strain>
        <tissue evidence="2">Aerial parts of the thallus</tissue>
    </source>
</reference>
<name>A0ABD1Z5Y7_9MARC</name>
<gene>
    <name evidence="2" type="ORF">R1flu_009729</name>
</gene>
<feature type="region of interest" description="Disordered" evidence="1">
    <location>
        <begin position="1"/>
        <end position="62"/>
    </location>
</feature>
<dbReference type="AlphaFoldDB" id="A0ABD1Z5Y7"/>
<dbReference type="Proteomes" id="UP001605036">
    <property type="component" value="Unassembled WGS sequence"/>
</dbReference>
<feature type="compositionally biased region" description="Polar residues" evidence="1">
    <location>
        <begin position="1"/>
        <end position="15"/>
    </location>
</feature>
<protein>
    <submittedName>
        <fullName evidence="2">Uncharacterized protein</fullName>
    </submittedName>
</protein>
<evidence type="ECO:0000313" key="3">
    <source>
        <dbReference type="Proteomes" id="UP001605036"/>
    </source>
</evidence>
<feature type="compositionally biased region" description="Low complexity" evidence="1">
    <location>
        <begin position="21"/>
        <end position="34"/>
    </location>
</feature>